<feature type="region of interest" description="Disordered" evidence="3">
    <location>
        <begin position="131"/>
        <end position="162"/>
    </location>
</feature>
<dbReference type="InterPro" id="IPR047174">
    <property type="entry name" value="BAZ1B"/>
</dbReference>
<dbReference type="GO" id="GO:0006974">
    <property type="term" value="P:DNA damage response"/>
    <property type="evidence" value="ECO:0007669"/>
    <property type="project" value="TreeGrafter"/>
</dbReference>
<protein>
    <recommendedName>
        <fullName evidence="4">WHIM2 domain-containing protein</fullName>
    </recommendedName>
</protein>
<proteinExistence type="predicted"/>
<dbReference type="EnsemblMetazoa" id="XM_021036839.2">
    <property type="protein sequence ID" value="XP_020892498.2"/>
    <property type="gene ID" value="LOC110231788"/>
</dbReference>
<evidence type="ECO:0000313" key="5">
    <source>
        <dbReference type="EnsemblMetazoa" id="XP_020892498.2"/>
    </source>
</evidence>
<feature type="compositionally biased region" description="Basic and acidic residues" evidence="3">
    <location>
        <begin position="25"/>
        <end position="58"/>
    </location>
</feature>
<dbReference type="PANTHER" id="PTHR46802:SF1">
    <property type="entry name" value="TYROSINE-PROTEIN KINASE BAZ1B"/>
    <property type="match status" value="1"/>
</dbReference>
<name>A0A913WQC1_EXADI</name>
<dbReference type="GO" id="GO:0042393">
    <property type="term" value="F:histone binding"/>
    <property type="evidence" value="ECO:0007669"/>
    <property type="project" value="TreeGrafter"/>
</dbReference>
<feature type="compositionally biased region" description="Acidic residues" evidence="3">
    <location>
        <begin position="213"/>
        <end position="222"/>
    </location>
</feature>
<evidence type="ECO:0000256" key="3">
    <source>
        <dbReference type="SAM" id="MobiDB-lite"/>
    </source>
</evidence>
<comment type="subcellular location">
    <subcellularLocation>
        <location evidence="1">Nucleus</location>
    </subcellularLocation>
</comment>
<keyword evidence="6" id="KW-1185">Reference proteome</keyword>
<dbReference type="InterPro" id="IPR028941">
    <property type="entry name" value="WHIM2_dom"/>
</dbReference>
<sequence>MSSDAIDNFIEARYEEYLGLRRQKLKEEQEIRIKKKEEKEKEKNERIEKEKNEQEKKMSTGNNSEATNMAAKPSEESNSPQNNIIDVLLKDEKSSGEKNEEMNNVGNLTKDEPSELAKTIKNRRLQVELKKQEMEKKEKEQRERRLKEEEEFRREQVRQEHEDSITKFKASLRMVPLGYDRYHRRYWLFNGISGLFVEDGWMSFTSWRPETPSPDEEDDDNDDTGKEAISVDEDSAANKVQDDGGSEVITIDESMRDVEVVTKEKEENGSEDVVILKEIEDNRQDTKTDDSVDKSLRDVPYTWYYYDELEDIKALMEGFTARGIRESVLLQVLEGEKSNIEKNLKSKRYDLFIIHNLNQ</sequence>
<evidence type="ECO:0000256" key="2">
    <source>
        <dbReference type="ARBA" id="ARBA00023242"/>
    </source>
</evidence>
<feature type="region of interest" description="Disordered" evidence="3">
    <location>
        <begin position="207"/>
        <end position="245"/>
    </location>
</feature>
<organism evidence="5 6">
    <name type="scientific">Exaiptasia diaphana</name>
    <name type="common">Tropical sea anemone</name>
    <name type="synonym">Aiptasia pulchella</name>
    <dbReference type="NCBI Taxonomy" id="2652724"/>
    <lineage>
        <taxon>Eukaryota</taxon>
        <taxon>Metazoa</taxon>
        <taxon>Cnidaria</taxon>
        <taxon>Anthozoa</taxon>
        <taxon>Hexacorallia</taxon>
        <taxon>Actiniaria</taxon>
        <taxon>Aiptasiidae</taxon>
        <taxon>Exaiptasia</taxon>
    </lineage>
</organism>
<dbReference type="AlphaFoldDB" id="A0A913WQC1"/>
<dbReference type="PANTHER" id="PTHR46802">
    <property type="entry name" value="TYROSINE-PROTEIN KINASE BAZ1B"/>
    <property type="match status" value="1"/>
</dbReference>
<evidence type="ECO:0000259" key="4">
    <source>
        <dbReference type="Pfam" id="PF15613"/>
    </source>
</evidence>
<reference evidence="5" key="1">
    <citation type="submission" date="2022-11" db="UniProtKB">
        <authorList>
            <consortium name="EnsemblMetazoa"/>
        </authorList>
    </citation>
    <scope>IDENTIFICATION</scope>
</reference>
<dbReference type="RefSeq" id="XP_020892498.2">
    <property type="nucleotide sequence ID" value="XM_021036839.2"/>
</dbReference>
<dbReference type="Pfam" id="PF15613">
    <property type="entry name" value="WSD"/>
    <property type="match status" value="1"/>
</dbReference>
<dbReference type="KEGG" id="epa:110231788"/>
<dbReference type="GeneID" id="110231788"/>
<keyword evidence="2" id="KW-0539">Nucleus</keyword>
<dbReference type="GO" id="GO:0090535">
    <property type="term" value="C:WICH complex"/>
    <property type="evidence" value="ECO:0007669"/>
    <property type="project" value="InterPro"/>
</dbReference>
<evidence type="ECO:0000256" key="1">
    <source>
        <dbReference type="ARBA" id="ARBA00004123"/>
    </source>
</evidence>
<accession>A0A913WQC1</accession>
<dbReference type="OrthoDB" id="5983725at2759"/>
<feature type="region of interest" description="Disordered" evidence="3">
    <location>
        <begin position="25"/>
        <end position="109"/>
    </location>
</feature>
<feature type="domain" description="WHIM2" evidence="4">
    <location>
        <begin position="173"/>
        <end position="335"/>
    </location>
</feature>
<dbReference type="Proteomes" id="UP000887567">
    <property type="component" value="Unplaced"/>
</dbReference>
<dbReference type="GO" id="GO:0140801">
    <property type="term" value="F:histone H2AXY142 kinase activity"/>
    <property type="evidence" value="ECO:0007669"/>
    <property type="project" value="InterPro"/>
</dbReference>
<evidence type="ECO:0000313" key="6">
    <source>
        <dbReference type="Proteomes" id="UP000887567"/>
    </source>
</evidence>
<feature type="compositionally biased region" description="Basic and acidic residues" evidence="3">
    <location>
        <begin position="88"/>
        <end position="101"/>
    </location>
</feature>